<dbReference type="EMBL" id="CP047156">
    <property type="protein sequence ID" value="QHC00100.1"/>
    <property type="molecule type" value="Genomic_DNA"/>
</dbReference>
<dbReference type="PANTHER" id="PTHR43811:SF19">
    <property type="entry name" value="39 KDA FK506-BINDING NUCLEAR PROTEIN"/>
    <property type="match status" value="1"/>
</dbReference>
<dbReference type="InterPro" id="IPR046357">
    <property type="entry name" value="PPIase_dom_sf"/>
</dbReference>
<dbReference type="KEGG" id="eke:EK0264_07310"/>
<sequence length="126" mass="13355">MTDTNSKPEFEIPNDAPPTDLVIEDIVEGTGPEAQAGQNISAHYVGKAWSNGQQFDASWDRGQPLQFPLGAGRVIQGWDQGIVGMKVGGRRKITIPPQLGYGERGAPGAIAPNETLVFVVDLVTAG</sequence>
<evidence type="ECO:0000256" key="2">
    <source>
        <dbReference type="ARBA" id="ARBA00006577"/>
    </source>
</evidence>
<dbReference type="RefSeq" id="WP_159544247.1">
    <property type="nucleotide sequence ID" value="NZ_CP047156.1"/>
</dbReference>
<evidence type="ECO:0000259" key="7">
    <source>
        <dbReference type="PROSITE" id="PS50059"/>
    </source>
</evidence>
<reference evidence="8 9" key="1">
    <citation type="journal article" date="2018" name="Int. J. Syst. Evol. Microbiol.">
        <title>Epidermidibacterium keratini gen. nov., sp. nov., a member of the family Sporichthyaceae, isolated from keratin epidermis.</title>
        <authorList>
            <person name="Lee D.G."/>
            <person name="Trujillo M.E."/>
            <person name="Kang S."/>
            <person name="Nam J.J."/>
            <person name="Kim Y.J."/>
        </authorList>
    </citation>
    <scope>NUCLEOTIDE SEQUENCE [LARGE SCALE GENOMIC DNA]</scope>
    <source>
        <strain evidence="8 9">EPI-7</strain>
    </source>
</reference>
<keyword evidence="3 5" id="KW-0697">Rotamase</keyword>
<dbReference type="Pfam" id="PF00254">
    <property type="entry name" value="FKBP_C"/>
    <property type="match status" value="1"/>
</dbReference>
<comment type="similarity">
    <text evidence="2 6">Belongs to the FKBP-type PPIase family.</text>
</comment>
<evidence type="ECO:0000313" key="8">
    <source>
        <dbReference type="EMBL" id="QHC00100.1"/>
    </source>
</evidence>
<comment type="catalytic activity">
    <reaction evidence="1 5 6">
        <text>[protein]-peptidylproline (omega=180) = [protein]-peptidylproline (omega=0)</text>
        <dbReference type="Rhea" id="RHEA:16237"/>
        <dbReference type="Rhea" id="RHEA-COMP:10747"/>
        <dbReference type="Rhea" id="RHEA-COMP:10748"/>
        <dbReference type="ChEBI" id="CHEBI:83833"/>
        <dbReference type="ChEBI" id="CHEBI:83834"/>
        <dbReference type="EC" id="5.2.1.8"/>
    </reaction>
</comment>
<protein>
    <recommendedName>
        <fullName evidence="6">Peptidyl-prolyl cis-trans isomerase</fullName>
        <ecNumber evidence="6">5.2.1.8</ecNumber>
    </recommendedName>
</protein>
<dbReference type="AlphaFoldDB" id="A0A7L4YLU4"/>
<keyword evidence="9" id="KW-1185">Reference proteome</keyword>
<evidence type="ECO:0000313" key="9">
    <source>
        <dbReference type="Proteomes" id="UP000463857"/>
    </source>
</evidence>
<dbReference type="FunFam" id="3.10.50.40:FF:000006">
    <property type="entry name" value="Peptidyl-prolyl cis-trans isomerase"/>
    <property type="match status" value="1"/>
</dbReference>
<dbReference type="Gene3D" id="3.10.50.40">
    <property type="match status" value="1"/>
</dbReference>
<dbReference type="EC" id="5.2.1.8" evidence="6"/>
<evidence type="ECO:0000256" key="6">
    <source>
        <dbReference type="RuleBase" id="RU003915"/>
    </source>
</evidence>
<organism evidence="8 9">
    <name type="scientific">Epidermidibacterium keratini</name>
    <dbReference type="NCBI Taxonomy" id="1891644"/>
    <lineage>
        <taxon>Bacteria</taxon>
        <taxon>Bacillati</taxon>
        <taxon>Actinomycetota</taxon>
        <taxon>Actinomycetes</taxon>
        <taxon>Sporichthyales</taxon>
        <taxon>Sporichthyaceae</taxon>
        <taxon>Epidermidibacterium</taxon>
    </lineage>
</organism>
<dbReference type="GO" id="GO:0003755">
    <property type="term" value="F:peptidyl-prolyl cis-trans isomerase activity"/>
    <property type="evidence" value="ECO:0007669"/>
    <property type="project" value="UniProtKB-UniRule"/>
</dbReference>
<dbReference type="Proteomes" id="UP000463857">
    <property type="component" value="Chromosome"/>
</dbReference>
<evidence type="ECO:0000256" key="1">
    <source>
        <dbReference type="ARBA" id="ARBA00000971"/>
    </source>
</evidence>
<name>A0A7L4YLU4_9ACTN</name>
<dbReference type="OrthoDB" id="25996at2"/>
<dbReference type="PANTHER" id="PTHR43811">
    <property type="entry name" value="FKBP-TYPE PEPTIDYL-PROLYL CIS-TRANS ISOMERASE FKPA"/>
    <property type="match status" value="1"/>
</dbReference>
<accession>A0A7L4YLU4</accession>
<evidence type="ECO:0000256" key="5">
    <source>
        <dbReference type="PROSITE-ProRule" id="PRU00277"/>
    </source>
</evidence>
<proteinExistence type="inferred from homology"/>
<feature type="domain" description="PPIase FKBP-type" evidence="7">
    <location>
        <begin position="37"/>
        <end position="126"/>
    </location>
</feature>
<keyword evidence="4 5" id="KW-0413">Isomerase</keyword>
<dbReference type="InterPro" id="IPR001179">
    <property type="entry name" value="PPIase_FKBP_dom"/>
</dbReference>
<dbReference type="SUPFAM" id="SSF54534">
    <property type="entry name" value="FKBP-like"/>
    <property type="match status" value="1"/>
</dbReference>
<dbReference type="PROSITE" id="PS50059">
    <property type="entry name" value="FKBP_PPIASE"/>
    <property type="match status" value="1"/>
</dbReference>
<dbReference type="InParanoid" id="A0A7L4YLU4"/>
<evidence type="ECO:0000256" key="4">
    <source>
        <dbReference type="ARBA" id="ARBA00023235"/>
    </source>
</evidence>
<gene>
    <name evidence="8" type="ORF">EK0264_07310</name>
</gene>
<evidence type="ECO:0000256" key="3">
    <source>
        <dbReference type="ARBA" id="ARBA00023110"/>
    </source>
</evidence>